<feature type="domain" description="Sigma-54 factor interaction" evidence="6">
    <location>
        <begin position="139"/>
        <end position="368"/>
    </location>
</feature>
<dbReference type="Proteomes" id="UP000281261">
    <property type="component" value="Unassembled WGS sequence"/>
</dbReference>
<keyword evidence="3" id="KW-0805">Transcription regulation</keyword>
<dbReference type="PROSITE" id="PS50113">
    <property type="entry name" value="PAC"/>
    <property type="match status" value="1"/>
</dbReference>
<evidence type="ECO:0000256" key="2">
    <source>
        <dbReference type="ARBA" id="ARBA00022840"/>
    </source>
</evidence>
<dbReference type="PROSITE" id="PS00676">
    <property type="entry name" value="SIGMA54_INTERACT_2"/>
    <property type="match status" value="1"/>
</dbReference>
<dbReference type="PROSITE" id="PS00675">
    <property type="entry name" value="SIGMA54_INTERACT_1"/>
    <property type="match status" value="1"/>
</dbReference>
<keyword evidence="5" id="KW-0804">Transcription</keyword>
<dbReference type="GO" id="GO:0006355">
    <property type="term" value="P:regulation of DNA-templated transcription"/>
    <property type="evidence" value="ECO:0007669"/>
    <property type="project" value="InterPro"/>
</dbReference>
<name>A0A420ZBZ5_UNCK3</name>
<dbReference type="InterPro" id="IPR000014">
    <property type="entry name" value="PAS"/>
</dbReference>
<dbReference type="PROSITE" id="PS50112">
    <property type="entry name" value="PAS"/>
    <property type="match status" value="1"/>
</dbReference>
<dbReference type="SMART" id="SM00382">
    <property type="entry name" value="AAA"/>
    <property type="match status" value="1"/>
</dbReference>
<keyword evidence="1" id="KW-0547">Nucleotide-binding</keyword>
<dbReference type="Gene3D" id="3.30.450.20">
    <property type="entry name" value="PAS domain"/>
    <property type="match status" value="1"/>
</dbReference>
<dbReference type="InterPro" id="IPR002078">
    <property type="entry name" value="Sigma_54_int"/>
</dbReference>
<dbReference type="CDD" id="cd00130">
    <property type="entry name" value="PAS"/>
    <property type="match status" value="1"/>
</dbReference>
<dbReference type="GO" id="GO:0043565">
    <property type="term" value="F:sequence-specific DNA binding"/>
    <property type="evidence" value="ECO:0007669"/>
    <property type="project" value="InterPro"/>
</dbReference>
<dbReference type="FunFam" id="3.40.50.300:FF:000006">
    <property type="entry name" value="DNA-binding transcriptional regulator NtrC"/>
    <property type="match status" value="1"/>
</dbReference>
<dbReference type="EMBL" id="QMNG01000021">
    <property type="protein sequence ID" value="RLC36916.1"/>
    <property type="molecule type" value="Genomic_DNA"/>
</dbReference>
<evidence type="ECO:0000256" key="3">
    <source>
        <dbReference type="ARBA" id="ARBA00023015"/>
    </source>
</evidence>
<dbReference type="InterPro" id="IPR003593">
    <property type="entry name" value="AAA+_ATPase"/>
</dbReference>
<feature type="domain" description="PAS" evidence="7">
    <location>
        <begin position="7"/>
        <end position="52"/>
    </location>
</feature>
<keyword evidence="4" id="KW-0238">DNA-binding</keyword>
<dbReference type="SMART" id="SM00091">
    <property type="entry name" value="PAS"/>
    <property type="match status" value="1"/>
</dbReference>
<dbReference type="PRINTS" id="PR01590">
    <property type="entry name" value="HTHFIS"/>
</dbReference>
<reference evidence="9 10" key="1">
    <citation type="submission" date="2018-06" db="EMBL/GenBank/DDBJ databases">
        <title>Extensive metabolic versatility and redundancy in microbially diverse, dynamic hydrothermal sediments.</title>
        <authorList>
            <person name="Dombrowski N."/>
            <person name="Teske A."/>
            <person name="Baker B.J."/>
        </authorList>
    </citation>
    <scope>NUCLEOTIDE SEQUENCE [LARGE SCALE GENOMIC DNA]</scope>
    <source>
        <strain evidence="9">B79_G16</strain>
    </source>
</reference>
<evidence type="ECO:0000259" key="7">
    <source>
        <dbReference type="PROSITE" id="PS50112"/>
    </source>
</evidence>
<dbReference type="PROSITE" id="PS50045">
    <property type="entry name" value="SIGMA54_INTERACT_4"/>
    <property type="match status" value="1"/>
</dbReference>
<dbReference type="Gene3D" id="1.10.10.60">
    <property type="entry name" value="Homeodomain-like"/>
    <property type="match status" value="1"/>
</dbReference>
<dbReference type="InterPro" id="IPR025944">
    <property type="entry name" value="Sigma_54_int_dom_CS"/>
</dbReference>
<dbReference type="NCBIfam" id="TIGR00229">
    <property type="entry name" value="sensory_box"/>
    <property type="match status" value="1"/>
</dbReference>
<evidence type="ECO:0000256" key="1">
    <source>
        <dbReference type="ARBA" id="ARBA00022741"/>
    </source>
</evidence>
<dbReference type="PROSITE" id="PS00688">
    <property type="entry name" value="SIGMA54_INTERACT_3"/>
    <property type="match status" value="1"/>
</dbReference>
<dbReference type="InterPro" id="IPR000700">
    <property type="entry name" value="PAS-assoc_C"/>
</dbReference>
<dbReference type="InterPro" id="IPR009057">
    <property type="entry name" value="Homeodomain-like_sf"/>
</dbReference>
<dbReference type="PANTHER" id="PTHR32071:SF57">
    <property type="entry name" value="C4-DICARBOXYLATE TRANSPORT TRANSCRIPTIONAL REGULATORY PROTEIN DCTD"/>
    <property type="match status" value="1"/>
</dbReference>
<organism evidence="9 10">
    <name type="scientific">candidate division Kazan bacterium</name>
    <dbReference type="NCBI Taxonomy" id="2202143"/>
    <lineage>
        <taxon>Bacteria</taxon>
        <taxon>Bacteria division Kazan-3B-28</taxon>
    </lineage>
</organism>
<dbReference type="Gene3D" id="1.10.8.60">
    <property type="match status" value="1"/>
</dbReference>
<evidence type="ECO:0000259" key="8">
    <source>
        <dbReference type="PROSITE" id="PS50113"/>
    </source>
</evidence>
<dbReference type="SUPFAM" id="SSF55785">
    <property type="entry name" value="PYP-like sensor domain (PAS domain)"/>
    <property type="match status" value="1"/>
</dbReference>
<comment type="caution">
    <text evidence="9">The sequence shown here is derived from an EMBL/GenBank/DDBJ whole genome shotgun (WGS) entry which is preliminary data.</text>
</comment>
<evidence type="ECO:0000256" key="4">
    <source>
        <dbReference type="ARBA" id="ARBA00023125"/>
    </source>
</evidence>
<dbReference type="SUPFAM" id="SSF52540">
    <property type="entry name" value="P-loop containing nucleoside triphosphate hydrolases"/>
    <property type="match status" value="1"/>
</dbReference>
<dbReference type="Gene3D" id="3.40.50.300">
    <property type="entry name" value="P-loop containing nucleotide triphosphate hydrolases"/>
    <property type="match status" value="1"/>
</dbReference>
<feature type="domain" description="PAC" evidence="8">
    <location>
        <begin position="80"/>
        <end position="132"/>
    </location>
</feature>
<dbReference type="Pfam" id="PF25601">
    <property type="entry name" value="AAA_lid_14"/>
    <property type="match status" value="1"/>
</dbReference>
<dbReference type="Pfam" id="PF02954">
    <property type="entry name" value="HTH_8"/>
    <property type="match status" value="1"/>
</dbReference>
<dbReference type="Pfam" id="PF00158">
    <property type="entry name" value="Sigma54_activat"/>
    <property type="match status" value="1"/>
</dbReference>
<proteinExistence type="predicted"/>
<sequence>MSDKPQNRDHLPIILDSIADGVFTVDRNWLVTSFNRAAERITGVRREEAIGKPCCEVFRASICETNCALRQTTKSGQPVIDRKIYIINNDGKRIPISISTALLRDEKGSVVGGVETFRDLSVVEELRKELKQRYSFEDIIGKSSGIRRIFEKLPLVAQSDSSILIEGESGTGKELLARAIHNLSHRSEKQLVTVNCGALPDTLLESELFGYKAGAFTDAKRDKPGRFALAEGGTIFLDEISDLSPATQVKLLRVLQDGYYEPLGGVEPKKANVRIITATNRHLSELVKKGKFRLDLYYRINIVQIEMPPLRERREDIPLLTDHFISKFNRLRNKFITGVSPDVLALLMRHDFPGNVRELENIIEHAFVLCNEGYIGLNHLPSEIRKRTETSKPVSALKSLEDLEAEFISASLKRNHWNRLETARELGIHKTTLFRKIKRLGIALPKEDGRYKTKR</sequence>
<dbReference type="SUPFAM" id="SSF46689">
    <property type="entry name" value="Homeodomain-like"/>
    <property type="match status" value="1"/>
</dbReference>
<gene>
    <name evidence="9" type="ORF">DRH29_03495</name>
</gene>
<dbReference type="CDD" id="cd00009">
    <property type="entry name" value="AAA"/>
    <property type="match status" value="1"/>
</dbReference>
<dbReference type="PANTHER" id="PTHR32071">
    <property type="entry name" value="TRANSCRIPTIONAL REGULATORY PROTEIN"/>
    <property type="match status" value="1"/>
</dbReference>
<keyword evidence="2" id="KW-0067">ATP-binding</keyword>
<dbReference type="Pfam" id="PF13426">
    <property type="entry name" value="PAS_9"/>
    <property type="match status" value="1"/>
</dbReference>
<dbReference type="InterPro" id="IPR002197">
    <property type="entry name" value="HTH_Fis"/>
</dbReference>
<evidence type="ECO:0000313" key="10">
    <source>
        <dbReference type="Proteomes" id="UP000281261"/>
    </source>
</evidence>
<dbReference type="InterPro" id="IPR035965">
    <property type="entry name" value="PAS-like_dom_sf"/>
</dbReference>
<dbReference type="AlphaFoldDB" id="A0A420ZBZ5"/>
<dbReference type="InterPro" id="IPR027417">
    <property type="entry name" value="P-loop_NTPase"/>
</dbReference>
<evidence type="ECO:0000259" key="6">
    <source>
        <dbReference type="PROSITE" id="PS50045"/>
    </source>
</evidence>
<accession>A0A420ZBZ5</accession>
<protein>
    <submittedName>
        <fullName evidence="9">Fis family transcriptional regulator</fullName>
    </submittedName>
</protein>
<evidence type="ECO:0000256" key="5">
    <source>
        <dbReference type="ARBA" id="ARBA00023163"/>
    </source>
</evidence>
<dbReference type="InterPro" id="IPR058031">
    <property type="entry name" value="AAA_lid_NorR"/>
</dbReference>
<evidence type="ECO:0000313" key="9">
    <source>
        <dbReference type="EMBL" id="RLC36916.1"/>
    </source>
</evidence>
<dbReference type="InterPro" id="IPR025943">
    <property type="entry name" value="Sigma_54_int_dom_ATP-bd_2"/>
</dbReference>
<dbReference type="GO" id="GO:0005524">
    <property type="term" value="F:ATP binding"/>
    <property type="evidence" value="ECO:0007669"/>
    <property type="project" value="UniProtKB-KW"/>
</dbReference>
<dbReference type="InterPro" id="IPR025662">
    <property type="entry name" value="Sigma_54_int_dom_ATP-bd_1"/>
</dbReference>